<dbReference type="Pfam" id="PF00270">
    <property type="entry name" value="DEAD"/>
    <property type="match status" value="1"/>
</dbReference>
<dbReference type="GeneID" id="18470745"/>
<evidence type="ECO:0000256" key="2">
    <source>
        <dbReference type="ARBA" id="ARBA00022741"/>
    </source>
</evidence>
<gene>
    <name evidence="13" type="ORF">WALSEDRAFT_17923</name>
</gene>
<evidence type="ECO:0000256" key="4">
    <source>
        <dbReference type="ARBA" id="ARBA00022806"/>
    </source>
</evidence>
<dbReference type="InterPro" id="IPR036388">
    <property type="entry name" value="WH-like_DNA-bd_sf"/>
</dbReference>
<dbReference type="InterPro" id="IPR036390">
    <property type="entry name" value="WH_DNA-bd_sf"/>
</dbReference>
<dbReference type="GO" id="GO:0043138">
    <property type="term" value="F:3'-5' DNA helicase activity"/>
    <property type="evidence" value="ECO:0007669"/>
    <property type="project" value="UniProtKB-EC"/>
</dbReference>
<dbReference type="RefSeq" id="XP_006957752.1">
    <property type="nucleotide sequence ID" value="XM_006957690.1"/>
</dbReference>
<feature type="domain" description="Helicase C-terminal" evidence="12">
    <location>
        <begin position="306"/>
        <end position="509"/>
    </location>
</feature>
<evidence type="ECO:0000256" key="6">
    <source>
        <dbReference type="ARBA" id="ARBA00023235"/>
    </source>
</evidence>
<dbReference type="InterPro" id="IPR014001">
    <property type="entry name" value="Helicase_ATP-bd"/>
</dbReference>
<dbReference type="InterPro" id="IPR057842">
    <property type="entry name" value="WH_MER3"/>
</dbReference>
<evidence type="ECO:0000256" key="1">
    <source>
        <dbReference type="ARBA" id="ARBA00010140"/>
    </source>
</evidence>
<dbReference type="Proteomes" id="UP000005242">
    <property type="component" value="Unassembled WGS sequence"/>
</dbReference>
<dbReference type="PROSITE" id="PS51194">
    <property type="entry name" value="HELICASE_CTER"/>
    <property type="match status" value="1"/>
</dbReference>
<accession>I4YDZ2</accession>
<keyword evidence="4" id="KW-0347">Helicase</keyword>
<protein>
    <recommendedName>
        <fullName evidence="9">DNA 3'-5' helicase</fullName>
        <ecNumber evidence="9">5.6.2.4</ecNumber>
    </recommendedName>
</protein>
<evidence type="ECO:0000256" key="5">
    <source>
        <dbReference type="ARBA" id="ARBA00022840"/>
    </source>
</evidence>
<dbReference type="HOGENOM" id="CLU_000335_0_2_1"/>
<evidence type="ECO:0000313" key="14">
    <source>
        <dbReference type="Proteomes" id="UP000005242"/>
    </source>
</evidence>
<dbReference type="SUPFAM" id="SSF46785">
    <property type="entry name" value="Winged helix' DNA-binding domain"/>
    <property type="match status" value="1"/>
</dbReference>
<evidence type="ECO:0000256" key="9">
    <source>
        <dbReference type="ARBA" id="ARBA00034808"/>
    </source>
</evidence>
<dbReference type="SMART" id="SM00490">
    <property type="entry name" value="HELICc"/>
    <property type="match status" value="1"/>
</dbReference>
<dbReference type="PANTHER" id="PTHR47835:SF3">
    <property type="entry name" value="HELICASE FOR MEIOSIS 1"/>
    <property type="match status" value="1"/>
</dbReference>
<dbReference type="OMA" id="AELAICK"/>
<keyword evidence="2" id="KW-0547">Nucleotide-binding</keyword>
<dbReference type="Pfam" id="PF00271">
    <property type="entry name" value="Helicase_C"/>
    <property type="match status" value="1"/>
</dbReference>
<dbReference type="GO" id="GO:0051321">
    <property type="term" value="P:meiotic cell cycle"/>
    <property type="evidence" value="ECO:0007669"/>
    <property type="project" value="UniProtKB-KW"/>
</dbReference>
<dbReference type="InterPro" id="IPR027417">
    <property type="entry name" value="P-loop_NTPase"/>
</dbReference>
<dbReference type="GO" id="GO:0003676">
    <property type="term" value="F:nucleic acid binding"/>
    <property type="evidence" value="ECO:0007669"/>
    <property type="project" value="InterPro"/>
</dbReference>
<keyword evidence="14" id="KW-1185">Reference proteome</keyword>
<comment type="catalytic activity">
    <reaction evidence="10">
        <text>ATP + H2O = ADP + phosphate + H(+)</text>
        <dbReference type="Rhea" id="RHEA:13065"/>
        <dbReference type="ChEBI" id="CHEBI:15377"/>
        <dbReference type="ChEBI" id="CHEBI:15378"/>
        <dbReference type="ChEBI" id="CHEBI:30616"/>
        <dbReference type="ChEBI" id="CHEBI:43474"/>
        <dbReference type="ChEBI" id="CHEBI:456216"/>
        <dbReference type="EC" id="5.6.2.4"/>
    </reaction>
</comment>
<dbReference type="GO" id="GO:0005524">
    <property type="term" value="F:ATP binding"/>
    <property type="evidence" value="ECO:0007669"/>
    <property type="project" value="UniProtKB-KW"/>
</dbReference>
<dbReference type="eggNOG" id="KOG0952">
    <property type="taxonomic scope" value="Eukaryota"/>
</dbReference>
<dbReference type="Pfam" id="PF23445">
    <property type="entry name" value="WHD_SNRNP200"/>
    <property type="match status" value="1"/>
</dbReference>
<dbReference type="InterPro" id="IPR052247">
    <property type="entry name" value="Meiotic_Crossover_Helicase"/>
</dbReference>
<evidence type="ECO:0000313" key="13">
    <source>
        <dbReference type="EMBL" id="EIM22184.1"/>
    </source>
</evidence>
<name>I4YDZ2_WALMC</name>
<dbReference type="InterPro" id="IPR004179">
    <property type="entry name" value="Sec63-dom"/>
</dbReference>
<keyword evidence="3 13" id="KW-0378">Hydrolase</keyword>
<dbReference type="PANTHER" id="PTHR47835">
    <property type="entry name" value="HFM1, ATP DEPENDENT DNA HELICASE HOMOLOG"/>
    <property type="match status" value="1"/>
</dbReference>
<dbReference type="SUPFAM" id="SSF52540">
    <property type="entry name" value="P-loop containing nucleoside triphosphate hydrolases"/>
    <property type="match status" value="1"/>
</dbReference>
<dbReference type="AlphaFoldDB" id="I4YDZ2"/>
<dbReference type="EMBL" id="JH668229">
    <property type="protein sequence ID" value="EIM22184.1"/>
    <property type="molecule type" value="Genomic_DNA"/>
</dbReference>
<dbReference type="Gene3D" id="3.40.50.300">
    <property type="entry name" value="P-loop containing nucleotide triphosphate hydrolases"/>
    <property type="match status" value="2"/>
</dbReference>
<dbReference type="CDD" id="cd18795">
    <property type="entry name" value="SF2_C_Ski2"/>
    <property type="match status" value="1"/>
</dbReference>
<keyword evidence="6" id="KW-0413">Isomerase</keyword>
<evidence type="ECO:0000256" key="8">
    <source>
        <dbReference type="ARBA" id="ARBA00034617"/>
    </source>
</evidence>
<evidence type="ECO:0000259" key="11">
    <source>
        <dbReference type="PROSITE" id="PS51192"/>
    </source>
</evidence>
<dbReference type="InterPro" id="IPR011545">
    <property type="entry name" value="DEAD/DEAH_box_helicase_dom"/>
</dbReference>
<feature type="domain" description="Helicase ATP-binding" evidence="11">
    <location>
        <begin position="84"/>
        <end position="270"/>
    </location>
</feature>
<organism evidence="13 14">
    <name type="scientific">Wallemia mellicola (strain ATCC MYA-4683 / CBS 633.66)</name>
    <name type="common">Wallemia sebi (CBS 633.66)</name>
    <dbReference type="NCBI Taxonomy" id="671144"/>
    <lineage>
        <taxon>Eukaryota</taxon>
        <taxon>Fungi</taxon>
        <taxon>Dikarya</taxon>
        <taxon>Basidiomycota</taxon>
        <taxon>Wallemiomycotina</taxon>
        <taxon>Wallemiomycetes</taxon>
        <taxon>Wallemiales</taxon>
        <taxon>Wallemiaceae</taxon>
        <taxon>Wallemia</taxon>
    </lineage>
</organism>
<evidence type="ECO:0000256" key="3">
    <source>
        <dbReference type="ARBA" id="ARBA00022801"/>
    </source>
</evidence>
<dbReference type="PROSITE" id="PS51192">
    <property type="entry name" value="HELICASE_ATP_BIND_1"/>
    <property type="match status" value="1"/>
</dbReference>
<dbReference type="InParanoid" id="I4YDZ2"/>
<dbReference type="EC" id="5.6.2.4" evidence="9"/>
<dbReference type="Pfam" id="PF02889">
    <property type="entry name" value="Sec63"/>
    <property type="match status" value="1"/>
</dbReference>
<comment type="similarity">
    <text evidence="1">Belongs to the helicase family. SKI2 subfamily.</text>
</comment>
<dbReference type="SMART" id="SM00487">
    <property type="entry name" value="DEXDc"/>
    <property type="match status" value="1"/>
</dbReference>
<reference evidence="13 14" key="1">
    <citation type="journal article" date="2012" name="Fungal Genet. Biol.">
        <title>The genome of the xerotolerant mold Wallemia sebi reveals adaptations to osmotic stress and suggests cryptic sexual reproduction.</title>
        <authorList>
            <person name="Padamsee M."/>
            <person name="Kumar T.K.A."/>
            <person name="Riley R."/>
            <person name="Binder M."/>
            <person name="Boyd A."/>
            <person name="Calvo A.M."/>
            <person name="Furukawa K."/>
            <person name="Hesse C."/>
            <person name="Hohmann S."/>
            <person name="James T.Y."/>
            <person name="LaButti K."/>
            <person name="Lapidus A."/>
            <person name="Lindquist E."/>
            <person name="Lucas S."/>
            <person name="Miller K."/>
            <person name="Shantappa S."/>
            <person name="Grigoriev I.V."/>
            <person name="Hibbett D.S."/>
            <person name="McLaughlin D.J."/>
            <person name="Spatafora J.W."/>
            <person name="Aime M.C."/>
        </authorList>
    </citation>
    <scope>NUCLEOTIDE SEQUENCE [LARGE SCALE GENOMIC DNA]</scope>
    <source>
        <strain evidence="14">ATCC MYA-4683 / CBS 633.66</strain>
    </source>
</reference>
<evidence type="ECO:0000259" key="12">
    <source>
        <dbReference type="PROSITE" id="PS51194"/>
    </source>
</evidence>
<evidence type="ECO:0000256" key="10">
    <source>
        <dbReference type="ARBA" id="ARBA00048988"/>
    </source>
</evidence>
<dbReference type="Gene3D" id="1.10.3380.10">
    <property type="entry name" value="Sec63 N-terminal domain-like domain"/>
    <property type="match status" value="1"/>
</dbReference>
<proteinExistence type="inferred from homology"/>
<evidence type="ECO:0000256" key="7">
    <source>
        <dbReference type="ARBA" id="ARBA00023254"/>
    </source>
</evidence>
<dbReference type="FunFam" id="1.10.10.10:FF:000012">
    <property type="entry name" value="U5 small nuclear ribonucleoprotein helicase"/>
    <property type="match status" value="1"/>
</dbReference>
<dbReference type="STRING" id="671144.I4YDZ2"/>
<dbReference type="OrthoDB" id="5575at2759"/>
<dbReference type="Gene3D" id="1.10.10.10">
    <property type="entry name" value="Winged helix-like DNA-binding domain superfamily/Winged helix DNA-binding domain"/>
    <property type="match status" value="1"/>
</dbReference>
<keyword evidence="5" id="KW-0067">ATP-binding</keyword>
<comment type="catalytic activity">
    <reaction evidence="8">
        <text>Couples ATP hydrolysis with the unwinding of duplex DNA by translocating in the 3'-5' direction.</text>
        <dbReference type="EC" id="5.6.2.4"/>
    </reaction>
</comment>
<dbReference type="InterPro" id="IPR001650">
    <property type="entry name" value="Helicase_C-like"/>
</dbReference>
<keyword evidence="7" id="KW-0469">Meiosis</keyword>
<dbReference type="GO" id="GO:0016787">
    <property type="term" value="F:hydrolase activity"/>
    <property type="evidence" value="ECO:0007669"/>
    <property type="project" value="UniProtKB-KW"/>
</dbReference>
<sequence length="637" mass="71837">MPQPPYLNGHLHSSPVCPPSRAHLPQTQLKRHKPAVSHNKPPLENFTNEQVNYSHLVPVSALDVIYAPIFTFSHFNAVQTRCYDEIIKTDTNVVVAAPTGCGKTVILELAIIKMLEGKRNQMPSTTARNMKAIYLAPTRALCSEKTRDWQAKFNSINLSVKEITGDLPFDAQSNIMDFLHADIVVTTPEKWDSLTRRWNDSPTLFNQIKLVLIDEVHLLNELRGSTLEVLVSRMRLLPIFDSIRYIAVSATAPNAGDIGEWLDSTKKAKVFEFDESYRPVQVERHVYSYKRNVSNDFAFDSMLNFKLYDILAKHMEGKPALIFCPTRKSALKAAETITNNLKVIINRRGNVPWQRPNINTSFRNTSLSRIVDYGVAIHHAGMDLDDRKSVEMLFLQGVIRVVVSTTTLAQGVNLPCHTIVIKGTRFYSCGGWKELSELDVLQMIGRAGRPQHDTSGKAIIMTEKSNYDHYKSLVSGETALESSLHLNLCEHLNAEINLGTIKSNNGAIEWLRKTFLYIRIQKNPAHYVSALNEKTASVDTSWERRLEEIVETALFELGERGLIKLEANGQLKSTGLGNIMSKAFISFKTFEKLLDMPMRANIQTLLEILCSAEEMKDVTLRAGEKKVSIEYLLSHLT</sequence>
<dbReference type="KEGG" id="wse:WALSEDRAFT_17923"/>